<reference evidence="1 2" key="1">
    <citation type="submission" date="2019-04" db="EMBL/GenBank/DDBJ databases">
        <title>Genome sequence of Pelagicola litoralis CL-ES2.</title>
        <authorList>
            <person name="Cao J."/>
        </authorList>
    </citation>
    <scope>NUCLEOTIDE SEQUENCE [LARGE SCALE GENOMIC DNA]</scope>
    <source>
        <strain evidence="1 2">CL-ES2</strain>
    </source>
</reference>
<dbReference type="Gene3D" id="3.40.1350.10">
    <property type="match status" value="1"/>
</dbReference>
<dbReference type="OrthoDB" id="6997828at2"/>
<dbReference type="Proteomes" id="UP000306575">
    <property type="component" value="Unassembled WGS sequence"/>
</dbReference>
<sequence>MLKHQWSNLSHLQIGQYCEYYTKMQLVLLGFDVYSAEVDDRGIDLVVRKEPGWYWDIQVKSVRNLNYVFMRKAVFRLRPNLVLALNLLRDGEAPDQFLIPASCWLKPDDLFVDRDYTDKASSPEYGLRLTEQRLDRLQPYTFEGSAEKIFSEDPSRV</sequence>
<comment type="caution">
    <text evidence="1">The sequence shown here is derived from an EMBL/GenBank/DDBJ whole genome shotgun (WGS) entry which is preliminary data.</text>
</comment>
<gene>
    <name evidence="1" type="ORF">FAP39_09830</name>
</gene>
<accession>A0A4U7N663</accession>
<dbReference type="GO" id="GO:0003676">
    <property type="term" value="F:nucleic acid binding"/>
    <property type="evidence" value="ECO:0007669"/>
    <property type="project" value="InterPro"/>
</dbReference>
<name>A0A4U7N663_9RHOB</name>
<dbReference type="AlphaFoldDB" id="A0A4U7N663"/>
<evidence type="ECO:0000313" key="2">
    <source>
        <dbReference type="Proteomes" id="UP000306575"/>
    </source>
</evidence>
<keyword evidence="2" id="KW-1185">Reference proteome</keyword>
<protein>
    <submittedName>
        <fullName evidence="1">DUF4365 domain-containing protein</fullName>
    </submittedName>
</protein>
<dbReference type="InterPro" id="IPR011856">
    <property type="entry name" value="tRNA_endonuc-like_dom_sf"/>
</dbReference>
<organism evidence="1 2">
    <name type="scientific">Shimia litoralis</name>
    <dbReference type="NCBI Taxonomy" id="420403"/>
    <lineage>
        <taxon>Bacteria</taxon>
        <taxon>Pseudomonadati</taxon>
        <taxon>Pseudomonadota</taxon>
        <taxon>Alphaproteobacteria</taxon>
        <taxon>Rhodobacterales</taxon>
        <taxon>Roseobacteraceae</taxon>
    </lineage>
</organism>
<dbReference type="EMBL" id="SULI01000009">
    <property type="protein sequence ID" value="TKZ20806.1"/>
    <property type="molecule type" value="Genomic_DNA"/>
</dbReference>
<proteinExistence type="predicted"/>
<evidence type="ECO:0000313" key="1">
    <source>
        <dbReference type="EMBL" id="TKZ20806.1"/>
    </source>
</evidence>